<dbReference type="GO" id="GO:0004300">
    <property type="term" value="F:enoyl-CoA hydratase activity"/>
    <property type="evidence" value="ECO:0007669"/>
    <property type="project" value="UniProtKB-EC"/>
</dbReference>
<dbReference type="RefSeq" id="WP_110271635.1">
    <property type="nucleotide sequence ID" value="NZ_CP029289.2"/>
</dbReference>
<proteinExistence type="inferred from homology"/>
<dbReference type="GeneID" id="36833567"/>
<dbReference type="Proteomes" id="UP000248044">
    <property type="component" value="Chromosome"/>
</dbReference>
<dbReference type="CDD" id="cd06558">
    <property type="entry name" value="crotonase-like"/>
    <property type="match status" value="1"/>
</dbReference>
<dbReference type="InterPro" id="IPR001753">
    <property type="entry name" value="Enoyl-CoA_hydra/iso"/>
</dbReference>
<reference evidence="4 5" key="1">
    <citation type="submission" date="2018-05" db="EMBL/GenBank/DDBJ databases">
        <title>Complete Genome Sequences of Extremely Thermoacidophilic, Metal-Mobilizing Type-Strain Members of the Archaeal Family Sulfolobaceae: Acidianus brierleyi DSM-1651T, Acidianus sulfidivorans DSM-18786T, Metallosphaera hakonensis DSM-7519T, and Metallosphaera prunae DSM-10039T.</title>
        <authorList>
            <person name="Counts J.A."/>
            <person name="Kelly R.M."/>
        </authorList>
    </citation>
    <scope>NUCLEOTIDE SEQUENCE [LARGE SCALE GENOMIC DNA]</scope>
    <source>
        <strain evidence="4 5">DSM 1651</strain>
    </source>
</reference>
<keyword evidence="2 4" id="KW-0456">Lyase</keyword>
<dbReference type="PANTHER" id="PTHR11941">
    <property type="entry name" value="ENOYL-COA HYDRATASE-RELATED"/>
    <property type="match status" value="1"/>
</dbReference>
<evidence type="ECO:0000256" key="2">
    <source>
        <dbReference type="ARBA" id="ARBA00023239"/>
    </source>
</evidence>
<dbReference type="AlphaFoldDB" id="A0A2U9IIA3"/>
<sequence length="256" mass="28206">MYETIQFEDKGKIGILRLNRPDKLNAINFKMVNELVDAFNKIEDSKNKVVIITGNGRAFSAGADVKEMYETPLNDIIMKGHMPLWDRMRSFKKPIIAALNGITAGGGLELAMACDIIIASESAKLGQPEINLGIIPGAGGTQRLTRTIGKYKAMEMVLTGKLISAWEAEKMGLVAKVVPDASLMDEAFRIAEDIASKPLLSIVLAKDAVTRALETTLQQGLDVERRDFYVSLSSESAKEGMKAFIERRKPKWENDS</sequence>
<dbReference type="SUPFAM" id="SSF52096">
    <property type="entry name" value="ClpP/crotonase"/>
    <property type="match status" value="1"/>
</dbReference>
<dbReference type="InterPro" id="IPR029045">
    <property type="entry name" value="ClpP/crotonase-like_dom_sf"/>
</dbReference>
<accession>A0A2U9IIA3</accession>
<evidence type="ECO:0000256" key="3">
    <source>
        <dbReference type="RuleBase" id="RU003707"/>
    </source>
</evidence>
<evidence type="ECO:0000313" key="5">
    <source>
        <dbReference type="Proteomes" id="UP000248044"/>
    </source>
</evidence>
<dbReference type="EC" id="4.2.1.17" evidence="4"/>
<evidence type="ECO:0000256" key="1">
    <source>
        <dbReference type="ARBA" id="ARBA00005254"/>
    </source>
</evidence>
<dbReference type="KEGG" id="abri:DFR85_15385"/>
<dbReference type="FunFam" id="1.10.12.10:FF:000001">
    <property type="entry name" value="Probable enoyl-CoA hydratase, mitochondrial"/>
    <property type="match status" value="1"/>
</dbReference>
<gene>
    <name evidence="4" type="ORF">DFR85_15385</name>
</gene>
<dbReference type="GO" id="GO:0006635">
    <property type="term" value="P:fatty acid beta-oxidation"/>
    <property type="evidence" value="ECO:0007669"/>
    <property type="project" value="TreeGrafter"/>
</dbReference>
<organism evidence="4 5">
    <name type="scientific">Acidianus brierleyi</name>
    <dbReference type="NCBI Taxonomy" id="41673"/>
    <lineage>
        <taxon>Archaea</taxon>
        <taxon>Thermoproteota</taxon>
        <taxon>Thermoprotei</taxon>
        <taxon>Sulfolobales</taxon>
        <taxon>Sulfolobaceae</taxon>
        <taxon>Acidianus</taxon>
    </lineage>
</organism>
<evidence type="ECO:0000313" key="4">
    <source>
        <dbReference type="EMBL" id="AWR95757.1"/>
    </source>
</evidence>
<dbReference type="InterPro" id="IPR018376">
    <property type="entry name" value="Enoyl-CoA_hyd/isom_CS"/>
</dbReference>
<comment type="similarity">
    <text evidence="1 3">Belongs to the enoyl-CoA hydratase/isomerase family.</text>
</comment>
<protein>
    <submittedName>
        <fullName evidence="4">Enoyl-CoA hydratase</fullName>
        <ecNumber evidence="4">4.2.1.17</ecNumber>
    </submittedName>
</protein>
<dbReference type="Gene3D" id="3.90.226.10">
    <property type="entry name" value="2-enoyl-CoA Hydratase, Chain A, domain 1"/>
    <property type="match status" value="1"/>
</dbReference>
<dbReference type="InterPro" id="IPR014748">
    <property type="entry name" value="Enoyl-CoA_hydra_C"/>
</dbReference>
<dbReference type="PANTHER" id="PTHR11941:SF54">
    <property type="entry name" value="ENOYL-COA HYDRATASE, MITOCHONDRIAL"/>
    <property type="match status" value="1"/>
</dbReference>
<dbReference type="OrthoDB" id="27846at2157"/>
<dbReference type="Gene3D" id="1.10.12.10">
    <property type="entry name" value="Lyase 2-enoyl-coa Hydratase, Chain A, domain 2"/>
    <property type="match status" value="1"/>
</dbReference>
<dbReference type="Pfam" id="PF00378">
    <property type="entry name" value="ECH_1"/>
    <property type="match status" value="1"/>
</dbReference>
<dbReference type="EMBL" id="CP029289">
    <property type="protein sequence ID" value="AWR95757.1"/>
    <property type="molecule type" value="Genomic_DNA"/>
</dbReference>
<dbReference type="PROSITE" id="PS00166">
    <property type="entry name" value="ENOYL_COA_HYDRATASE"/>
    <property type="match status" value="1"/>
</dbReference>
<keyword evidence="5" id="KW-1185">Reference proteome</keyword>
<dbReference type="FunFam" id="3.90.226.10:FF:000009">
    <property type="entry name" value="Carnitinyl-CoA dehydratase"/>
    <property type="match status" value="1"/>
</dbReference>
<name>A0A2U9IIA3_9CREN</name>